<feature type="signal peptide" evidence="12">
    <location>
        <begin position="1"/>
        <end position="15"/>
    </location>
</feature>
<dbReference type="Proteomes" id="UP001619887">
    <property type="component" value="Unassembled WGS sequence"/>
</dbReference>
<sequence>MLWIKHSLIFRWSLAVFWYFAVQMTDISSLKAEEKHVSRTPAGPEDARLAGGRGPCSGRLEVKHQGEWRALTLRGREAGAQANVRYALVACRHIGCGSVVSIEHNSNNTDSQPAWEVNFSCSGPESALQECGSTSARKRIHGKESWTSSLDVICSESVRLVGPADRCQGKVEVRWDQGWASVCEEGFQAEAQKVLCRELGCGPPGSFSGSFKKGEGLVLSKQFQCKGNESHLGDCASSTRNNCRTAAGIACRSVNELRLVGGETRCKGILEGKQEGEWRPLTDSLSYLRPEDSAKVCEHLSCGGFISTSGIHSPKRHRVWELSYDCRDRGPSECSAWQESGSDSLRTVSCSEGVRLVDGPERCSGKLQLKSTGSWVSVCSGSFTPEAALVACRDLGCGFADRFDGRSLGAQSQIWGPLFQCEGTEKHLVDCPSTTLNATETDPSECGNTFLHCVERPRQPFANLYTSQGPVDDKNTEVLKGHRFAISCFYASPYNVSSIRLRSGDGSDPSSEQIKAPNQNEAVFLFPAAENYHQGTYQCDYNFDFSKEIFSEPRIMHLTVKDLEDVRLVSVQSRCAGALEVQHQEEWRAVSFLHSWSLREAAVVCTQLGCGAPVSSSRVQLPGAARPAWRFYSDCDGSEGALMGCGSVRKWLSSSGSTQVVCSDILLRPNRPVISTRGYYDEQEQDVLLFKGHSFSLNCSVEPQYPGGSFSLMFTGSNPTSYTLPAVNHSAFFRFAAAEPAHQGNYSCVYHNYVFHQNFSAEGQSLSLILQVDYDVMLDDGVLREDDSEACAGRLLVLQEEWRLLSTGSRVWDLKHAALVCRQLGCGSAASTKQIDLLHNTPVSRFFSDCDGSESALMDCGSVQLWFSSTAIEVVCTGHQGAAGRT</sequence>
<organism evidence="15 16">
    <name type="scientific">Pagothenia borchgrevinki</name>
    <name type="common">Bald rockcod</name>
    <name type="synonym">Trematomus borchgrevinki</name>
    <dbReference type="NCBI Taxonomy" id="8213"/>
    <lineage>
        <taxon>Eukaryota</taxon>
        <taxon>Metazoa</taxon>
        <taxon>Chordata</taxon>
        <taxon>Craniata</taxon>
        <taxon>Vertebrata</taxon>
        <taxon>Euteleostomi</taxon>
        <taxon>Actinopterygii</taxon>
        <taxon>Neopterygii</taxon>
        <taxon>Teleostei</taxon>
        <taxon>Neoteleostei</taxon>
        <taxon>Acanthomorphata</taxon>
        <taxon>Eupercaria</taxon>
        <taxon>Perciformes</taxon>
        <taxon>Notothenioidei</taxon>
        <taxon>Nototheniidae</taxon>
        <taxon>Pagothenia</taxon>
    </lineage>
</organism>
<dbReference type="SMART" id="SM00202">
    <property type="entry name" value="SR"/>
    <property type="match status" value="6"/>
</dbReference>
<keyword evidence="9 11" id="KW-1015">Disulfide bond</keyword>
<evidence type="ECO:0008006" key="17">
    <source>
        <dbReference type="Google" id="ProtNLM"/>
    </source>
</evidence>
<keyword evidence="5 12" id="KW-0732">Signal</keyword>
<dbReference type="FunFam" id="3.10.250.10:FF:000016">
    <property type="entry name" value="Scavenger receptor cysteine-rich protein type 12"/>
    <property type="match status" value="1"/>
</dbReference>
<dbReference type="InterPro" id="IPR036772">
    <property type="entry name" value="SRCR-like_dom_sf"/>
</dbReference>
<comment type="caution">
    <text evidence="15">The sequence shown here is derived from an EMBL/GenBank/DDBJ whole genome shotgun (WGS) entry which is preliminary data.</text>
</comment>
<reference evidence="15 16" key="2">
    <citation type="journal article" date="2024" name="G3 (Bethesda)">
        <title>The genome of the cryopelagic Antarctic bald notothen, Trematomus borchgrevinki.</title>
        <authorList>
            <person name="Rayamajhi N."/>
            <person name="Rivera-Colon A.G."/>
            <person name="Minhas B.F."/>
            <person name="Cheng C.C."/>
            <person name="Catchen J.M."/>
        </authorList>
    </citation>
    <scope>NUCLEOTIDE SEQUENCE [LARGE SCALE GENOMIC DNA]</scope>
    <source>
        <strain evidence="15">AGRC-2024</strain>
    </source>
</reference>
<feature type="disulfide bond" evidence="11">
    <location>
        <begin position="121"/>
        <end position="131"/>
    </location>
</feature>
<dbReference type="SUPFAM" id="SSF56487">
    <property type="entry name" value="SRCR-like"/>
    <property type="match status" value="6"/>
</dbReference>
<gene>
    <name evidence="15" type="ORF">OYC64_017367</name>
</gene>
<evidence type="ECO:0000256" key="9">
    <source>
        <dbReference type="ARBA" id="ARBA00023157"/>
    </source>
</evidence>
<feature type="disulfide bond" evidence="11">
    <location>
        <begin position="421"/>
        <end position="431"/>
    </location>
</feature>
<dbReference type="InterPro" id="IPR036179">
    <property type="entry name" value="Ig-like_dom_sf"/>
</dbReference>
<evidence type="ECO:0000256" key="11">
    <source>
        <dbReference type="PROSITE-ProRule" id="PRU00196"/>
    </source>
</evidence>
<keyword evidence="3" id="KW-0964">Secreted</keyword>
<dbReference type="SMART" id="SM00409">
    <property type="entry name" value="IG"/>
    <property type="match status" value="2"/>
</dbReference>
<feature type="disulfide bond" evidence="11">
    <location>
        <begin position="850"/>
        <end position="860"/>
    </location>
</feature>
<evidence type="ECO:0000256" key="8">
    <source>
        <dbReference type="ARBA" id="ARBA00023136"/>
    </source>
</evidence>
<feature type="domain" description="SRCR" evidence="13">
    <location>
        <begin position="566"/>
        <end position="663"/>
    </location>
</feature>
<evidence type="ECO:0000259" key="13">
    <source>
        <dbReference type="PROSITE" id="PS50287"/>
    </source>
</evidence>
<feature type="domain" description="SRCR" evidence="13">
    <location>
        <begin position="158"/>
        <end position="252"/>
    </location>
</feature>
<feature type="domain" description="SRCR" evidence="13">
    <location>
        <begin position="47"/>
        <end position="155"/>
    </location>
</feature>
<dbReference type="InterPro" id="IPR001190">
    <property type="entry name" value="SRCR"/>
</dbReference>
<keyword evidence="16" id="KW-1185">Reference proteome</keyword>
<dbReference type="FunFam" id="3.10.250.10:FF:000004">
    <property type="entry name" value="Scavenger receptor cysteine-rich type 1 protein M130"/>
    <property type="match status" value="1"/>
</dbReference>
<evidence type="ECO:0000313" key="16">
    <source>
        <dbReference type="Proteomes" id="UP001619887"/>
    </source>
</evidence>
<keyword evidence="10" id="KW-0325">Glycoprotein</keyword>
<dbReference type="Pfam" id="PF00530">
    <property type="entry name" value="SRCR"/>
    <property type="match status" value="5"/>
</dbReference>
<dbReference type="GO" id="GO:0016020">
    <property type="term" value="C:membrane"/>
    <property type="evidence" value="ECO:0007669"/>
    <property type="project" value="UniProtKB-SubCell"/>
</dbReference>
<dbReference type="PANTHER" id="PTHR19331">
    <property type="entry name" value="SCAVENGER RECEPTOR DOMAIN-CONTAINING"/>
    <property type="match status" value="1"/>
</dbReference>
<dbReference type="PANTHER" id="PTHR19331:SF22">
    <property type="entry name" value="DELETED IN MALIGNANT BRAIN TUMORS 1 PROTEIN"/>
    <property type="match status" value="1"/>
</dbReference>
<feature type="chain" id="PRO_5044868008" description="Deleted in malignant brain tumors 1 protein-like" evidence="12">
    <location>
        <begin position="16"/>
        <end position="886"/>
    </location>
</feature>
<dbReference type="InterPro" id="IPR003599">
    <property type="entry name" value="Ig_sub"/>
</dbReference>
<keyword evidence="6" id="KW-0677">Repeat</keyword>
<evidence type="ECO:0000256" key="2">
    <source>
        <dbReference type="ARBA" id="ARBA00004613"/>
    </source>
</evidence>
<dbReference type="PRINTS" id="PR00258">
    <property type="entry name" value="SPERACTRCPTR"/>
</dbReference>
<dbReference type="SUPFAM" id="SSF48726">
    <property type="entry name" value="Immunoglobulin"/>
    <property type="match status" value="1"/>
</dbReference>
<evidence type="ECO:0000256" key="1">
    <source>
        <dbReference type="ARBA" id="ARBA00004167"/>
    </source>
</evidence>
<dbReference type="Gene3D" id="3.10.250.10">
    <property type="entry name" value="SRCR-like domain"/>
    <property type="match status" value="6"/>
</dbReference>
<evidence type="ECO:0000256" key="3">
    <source>
        <dbReference type="ARBA" id="ARBA00022525"/>
    </source>
</evidence>
<evidence type="ECO:0000256" key="7">
    <source>
        <dbReference type="ARBA" id="ARBA00022989"/>
    </source>
</evidence>
<dbReference type="PROSITE" id="PS50287">
    <property type="entry name" value="SRCR_2"/>
    <property type="match status" value="6"/>
</dbReference>
<feature type="domain" description="SRCR" evidence="13">
    <location>
        <begin position="354"/>
        <end position="454"/>
    </location>
</feature>
<dbReference type="Gene3D" id="2.60.40.10">
    <property type="entry name" value="Immunoglobulins"/>
    <property type="match status" value="2"/>
</dbReference>
<keyword evidence="8" id="KW-0472">Membrane</keyword>
<dbReference type="InterPro" id="IPR007110">
    <property type="entry name" value="Ig-like_dom"/>
</dbReference>
<evidence type="ECO:0000313" key="15">
    <source>
        <dbReference type="EMBL" id="KAL3067626.1"/>
    </source>
</evidence>
<feature type="disulfide bond" evidence="11">
    <location>
        <begin position="635"/>
        <end position="645"/>
    </location>
</feature>
<keyword evidence="4" id="KW-0812">Transmembrane</keyword>
<proteinExistence type="predicted"/>
<feature type="domain" description="Ig-like" evidence="14">
    <location>
        <begin position="672"/>
        <end position="767"/>
    </location>
</feature>
<dbReference type="EMBL" id="JBIYXZ010002068">
    <property type="protein sequence ID" value="KAL3067626.1"/>
    <property type="molecule type" value="Genomic_DNA"/>
</dbReference>
<feature type="disulfide bond" evidence="11">
    <location>
        <begin position="225"/>
        <end position="235"/>
    </location>
</feature>
<keyword evidence="7" id="KW-1133">Transmembrane helix</keyword>
<comment type="caution">
    <text evidence="11">Lacks conserved residue(s) required for the propagation of feature annotation.</text>
</comment>
<dbReference type="InterPro" id="IPR013783">
    <property type="entry name" value="Ig-like_fold"/>
</dbReference>
<evidence type="ECO:0000256" key="12">
    <source>
        <dbReference type="SAM" id="SignalP"/>
    </source>
</evidence>
<name>A0ABD2HN13_PAGBO</name>
<feature type="domain" description="SRCR" evidence="13">
    <location>
        <begin position="776"/>
        <end position="886"/>
    </location>
</feature>
<evidence type="ECO:0000259" key="14">
    <source>
        <dbReference type="PROSITE" id="PS50835"/>
    </source>
</evidence>
<evidence type="ECO:0000256" key="6">
    <source>
        <dbReference type="ARBA" id="ARBA00022737"/>
    </source>
</evidence>
<dbReference type="AlphaFoldDB" id="A0ABD2HN13"/>
<evidence type="ECO:0000256" key="10">
    <source>
        <dbReference type="ARBA" id="ARBA00023180"/>
    </source>
</evidence>
<protein>
    <recommendedName>
        <fullName evidence="17">Deleted in malignant brain tumors 1 protein-like</fullName>
    </recommendedName>
</protein>
<comment type="subcellular location">
    <subcellularLocation>
        <location evidence="1">Membrane</location>
        <topology evidence="1">Single-pass membrane protein</topology>
    </subcellularLocation>
    <subcellularLocation>
        <location evidence="2">Secreted</location>
    </subcellularLocation>
</comment>
<evidence type="ECO:0000256" key="5">
    <source>
        <dbReference type="ARBA" id="ARBA00022729"/>
    </source>
</evidence>
<dbReference type="PROSITE" id="PS50835">
    <property type="entry name" value="IG_LIKE"/>
    <property type="match status" value="1"/>
</dbReference>
<evidence type="ECO:0000256" key="4">
    <source>
        <dbReference type="ARBA" id="ARBA00022692"/>
    </source>
</evidence>
<reference evidence="15 16" key="1">
    <citation type="journal article" date="2022" name="G3 (Bethesda)">
        <title>Evaluating Illumina-, Nanopore-, and PacBio-based genome assembly strategies with the bald notothen, Trematomus borchgrevinki.</title>
        <authorList>
            <person name="Rayamajhi N."/>
            <person name="Cheng C.C."/>
            <person name="Catchen J.M."/>
        </authorList>
    </citation>
    <scope>NUCLEOTIDE SEQUENCE [LARGE SCALE GENOMIC DNA]</scope>
    <source>
        <strain evidence="15">AGRC-2024</strain>
    </source>
</reference>
<feature type="disulfide bond" evidence="11">
    <location>
        <begin position="392"/>
        <end position="453"/>
    </location>
</feature>
<accession>A0ABD2HN13</accession>
<feature type="domain" description="SRCR" evidence="13">
    <location>
        <begin position="257"/>
        <end position="351"/>
    </location>
</feature>